<dbReference type="PANTHER" id="PTHR36440">
    <property type="entry name" value="PUTATIVE (AFU_ORTHOLOGUE AFUA_8G07350)-RELATED"/>
    <property type="match status" value="1"/>
</dbReference>
<dbReference type="Gene3D" id="2.60.120.10">
    <property type="entry name" value="Jelly Rolls"/>
    <property type="match status" value="1"/>
</dbReference>
<evidence type="ECO:0000259" key="2">
    <source>
        <dbReference type="Pfam" id="PF07883"/>
    </source>
</evidence>
<dbReference type="InterPro" id="IPR013096">
    <property type="entry name" value="Cupin_2"/>
</dbReference>
<gene>
    <name evidence="3" type="ORF">CV102_00305</name>
</gene>
<dbReference type="RefSeq" id="WP_148855666.1">
    <property type="nucleotide sequence ID" value="NZ_PHNJ01000001.1"/>
</dbReference>
<comment type="caution">
    <text evidence="3">The sequence shown here is derived from an EMBL/GenBank/DDBJ whole genome shotgun (WGS) entry which is preliminary data.</text>
</comment>
<evidence type="ECO:0000313" key="3">
    <source>
        <dbReference type="EMBL" id="TYL40059.1"/>
    </source>
</evidence>
<dbReference type="EMBL" id="PHNJ01000001">
    <property type="protein sequence ID" value="TYL40059.1"/>
    <property type="molecule type" value="Genomic_DNA"/>
</dbReference>
<keyword evidence="4" id="KW-1185">Reference proteome</keyword>
<name>A0A8J8TTM2_9EURY</name>
<dbReference type="Pfam" id="PF07883">
    <property type="entry name" value="Cupin_2"/>
    <property type="match status" value="1"/>
</dbReference>
<proteinExistence type="predicted"/>
<feature type="domain" description="Cupin type-2" evidence="2">
    <location>
        <begin position="55"/>
        <end position="114"/>
    </location>
</feature>
<organism evidence="3 4">
    <name type="scientific">Natronococcus pandeyae</name>
    <dbReference type="NCBI Taxonomy" id="2055836"/>
    <lineage>
        <taxon>Archaea</taxon>
        <taxon>Methanobacteriati</taxon>
        <taxon>Methanobacteriota</taxon>
        <taxon>Stenosarchaea group</taxon>
        <taxon>Halobacteria</taxon>
        <taxon>Halobacteriales</taxon>
        <taxon>Natrialbaceae</taxon>
        <taxon>Natronococcus</taxon>
    </lineage>
</organism>
<feature type="region of interest" description="Disordered" evidence="1">
    <location>
        <begin position="1"/>
        <end position="23"/>
    </location>
</feature>
<dbReference type="PANTHER" id="PTHR36440:SF1">
    <property type="entry name" value="PUTATIVE (AFU_ORTHOLOGUE AFUA_8G07350)-RELATED"/>
    <property type="match status" value="1"/>
</dbReference>
<reference evidence="3" key="1">
    <citation type="submission" date="2017-11" db="EMBL/GenBank/DDBJ databases">
        <authorList>
            <person name="Kajale S.C."/>
            <person name="Sharma A."/>
        </authorList>
    </citation>
    <scope>NUCLEOTIDE SEQUENCE</scope>
    <source>
        <strain evidence="3">LS1_42</strain>
    </source>
</reference>
<dbReference type="SUPFAM" id="SSF51182">
    <property type="entry name" value="RmlC-like cupins"/>
    <property type="match status" value="1"/>
</dbReference>
<sequence length="203" mass="22323">MTERMRNGSEGLTAESASSQVIENPIAGEQVTFLRRRDDTDGELVELELVAEPFAAGPPEHVHDHQEERFEILAGSVTGTLDGEPFTATAGDSLVVSAGTPHRWWNDGEEELRARVEVRPALEIAEFLETVYGLAADGKTNAKGIPNPLQMAVIADHYWETNHLVSPPAPIQKLVFSLLAPLGRLVGYRAFYPEYSSRSDRVD</sequence>
<dbReference type="Proteomes" id="UP000766904">
    <property type="component" value="Unassembled WGS sequence"/>
</dbReference>
<accession>A0A8J8TTM2</accession>
<evidence type="ECO:0000313" key="4">
    <source>
        <dbReference type="Proteomes" id="UP000766904"/>
    </source>
</evidence>
<dbReference type="InterPro" id="IPR011051">
    <property type="entry name" value="RmlC_Cupin_sf"/>
</dbReference>
<protein>
    <submittedName>
        <fullName evidence="3">Cupin domain-containing protein</fullName>
    </submittedName>
</protein>
<evidence type="ECO:0000256" key="1">
    <source>
        <dbReference type="SAM" id="MobiDB-lite"/>
    </source>
</evidence>
<dbReference type="OrthoDB" id="307518at2157"/>
<dbReference type="AlphaFoldDB" id="A0A8J8TTM2"/>
<dbReference type="InterPro" id="IPR053146">
    <property type="entry name" value="QDO-like"/>
</dbReference>
<dbReference type="InterPro" id="IPR014710">
    <property type="entry name" value="RmlC-like_jellyroll"/>
</dbReference>